<dbReference type="EMBL" id="JBHUON010000033">
    <property type="protein sequence ID" value="MFD2866721.1"/>
    <property type="molecule type" value="Genomic_DNA"/>
</dbReference>
<dbReference type="CDD" id="cd00038">
    <property type="entry name" value="CAP_ED"/>
    <property type="match status" value="1"/>
</dbReference>
<keyword evidence="3" id="KW-1185">Reference proteome</keyword>
<dbReference type="SUPFAM" id="SSF51206">
    <property type="entry name" value="cAMP-binding domain-like"/>
    <property type="match status" value="1"/>
</dbReference>
<dbReference type="Pfam" id="PF00027">
    <property type="entry name" value="cNMP_binding"/>
    <property type="match status" value="1"/>
</dbReference>
<dbReference type="InterPro" id="IPR018490">
    <property type="entry name" value="cNMP-bd_dom_sf"/>
</dbReference>
<comment type="caution">
    <text evidence="2">The sequence shown here is derived from an EMBL/GenBank/DDBJ whole genome shotgun (WGS) entry which is preliminary data.</text>
</comment>
<evidence type="ECO:0000313" key="2">
    <source>
        <dbReference type="EMBL" id="MFD2866721.1"/>
    </source>
</evidence>
<organism evidence="2 3">
    <name type="scientific">Mucilaginibacter antarcticus</name>
    <dbReference type="NCBI Taxonomy" id="1855725"/>
    <lineage>
        <taxon>Bacteria</taxon>
        <taxon>Pseudomonadati</taxon>
        <taxon>Bacteroidota</taxon>
        <taxon>Sphingobacteriia</taxon>
        <taxon>Sphingobacteriales</taxon>
        <taxon>Sphingobacteriaceae</taxon>
        <taxon>Mucilaginibacter</taxon>
    </lineage>
</organism>
<sequence>MHEHEKFKNFEDYLYNQYMLGPETIQLIRDRSKIITVPKNSFLLSQGRVCKYVYFIQSGQAISYLTDSAGRSNTWFFHFNGGNNHIENVFAVDYKSFLVSDPSSISIKTLTEVTAVQLSKEDLNLMLKVSYAFENWIRILNEKIFILVFNRTRSLLTMSASERYIQMLHNEPYLFNMFSSYYIATYLGIAPQSLSRIRKSAIRSA</sequence>
<dbReference type="RefSeq" id="WP_377130364.1">
    <property type="nucleotide sequence ID" value="NZ_JBHUHN010000001.1"/>
</dbReference>
<feature type="domain" description="Cyclic nucleotide-binding" evidence="1">
    <location>
        <begin position="36"/>
        <end position="127"/>
    </location>
</feature>
<protein>
    <submittedName>
        <fullName evidence="2">Crp/Fnr family transcriptional regulator</fullName>
    </submittedName>
</protein>
<dbReference type="Proteomes" id="UP001597601">
    <property type="component" value="Unassembled WGS sequence"/>
</dbReference>
<name>A0ABW5XUT7_9SPHI</name>
<dbReference type="InterPro" id="IPR014710">
    <property type="entry name" value="RmlC-like_jellyroll"/>
</dbReference>
<evidence type="ECO:0000313" key="3">
    <source>
        <dbReference type="Proteomes" id="UP001597601"/>
    </source>
</evidence>
<dbReference type="Gene3D" id="2.60.120.10">
    <property type="entry name" value="Jelly Rolls"/>
    <property type="match status" value="1"/>
</dbReference>
<evidence type="ECO:0000259" key="1">
    <source>
        <dbReference type="Pfam" id="PF00027"/>
    </source>
</evidence>
<accession>A0ABW5XUT7</accession>
<reference evidence="3" key="1">
    <citation type="journal article" date="2019" name="Int. J. Syst. Evol. Microbiol.">
        <title>The Global Catalogue of Microorganisms (GCM) 10K type strain sequencing project: providing services to taxonomists for standard genome sequencing and annotation.</title>
        <authorList>
            <consortium name="The Broad Institute Genomics Platform"/>
            <consortium name="The Broad Institute Genome Sequencing Center for Infectious Disease"/>
            <person name="Wu L."/>
            <person name="Ma J."/>
        </authorList>
    </citation>
    <scope>NUCLEOTIDE SEQUENCE [LARGE SCALE GENOMIC DNA]</scope>
    <source>
        <strain evidence="3">KCTC 52232</strain>
    </source>
</reference>
<proteinExistence type="predicted"/>
<dbReference type="InterPro" id="IPR000595">
    <property type="entry name" value="cNMP-bd_dom"/>
</dbReference>
<gene>
    <name evidence="2" type="ORF">ACFSYC_18645</name>
</gene>